<feature type="binding site" evidence="15">
    <location>
        <position position="400"/>
    </location>
    <ligand>
        <name>Zn(2+)</name>
        <dbReference type="ChEBI" id="CHEBI:29105"/>
        <note>catalytic</note>
    </ligand>
</feature>
<comment type="similarity">
    <text evidence="2">Belongs to the peptidase M1 family.</text>
</comment>
<dbReference type="Gene3D" id="1.10.390.10">
    <property type="entry name" value="Neutral Protease Domain 2"/>
    <property type="match status" value="1"/>
</dbReference>
<feature type="domain" description="Peptidase M1 membrane alanine aminopeptidase" evidence="18">
    <location>
        <begin position="328"/>
        <end position="549"/>
    </location>
</feature>
<dbReference type="AlphaFoldDB" id="A0A177WCR0"/>
<evidence type="ECO:0000256" key="9">
    <source>
        <dbReference type="ARBA" id="ARBA00022968"/>
    </source>
</evidence>
<dbReference type="STRING" id="403673.A0A177WCR0"/>
<name>A0A177WCR0_BATDL</name>
<organism evidence="21 22">
    <name type="scientific">Batrachochytrium dendrobatidis (strain JEL423)</name>
    <dbReference type="NCBI Taxonomy" id="403673"/>
    <lineage>
        <taxon>Eukaryota</taxon>
        <taxon>Fungi</taxon>
        <taxon>Fungi incertae sedis</taxon>
        <taxon>Chytridiomycota</taxon>
        <taxon>Chytridiomycota incertae sedis</taxon>
        <taxon>Chytridiomycetes</taxon>
        <taxon>Rhizophydiales</taxon>
        <taxon>Rhizophydiales incertae sedis</taxon>
        <taxon>Batrachochytrium</taxon>
    </lineage>
</organism>
<reference evidence="21 22" key="1">
    <citation type="submission" date="2006-10" db="EMBL/GenBank/DDBJ databases">
        <title>The Genome Sequence of Batrachochytrium dendrobatidis JEL423.</title>
        <authorList>
            <consortium name="The Broad Institute Genome Sequencing Platform"/>
            <person name="Birren B."/>
            <person name="Lander E."/>
            <person name="Galagan J."/>
            <person name="Cuomo C."/>
            <person name="Devon K."/>
            <person name="Jaffe D."/>
            <person name="Butler J."/>
            <person name="Alvarez P."/>
            <person name="Gnerre S."/>
            <person name="Grabherr M."/>
            <person name="Kleber M."/>
            <person name="Mauceli E."/>
            <person name="Brockman W."/>
            <person name="Young S."/>
            <person name="LaButti K."/>
            <person name="Sykes S."/>
            <person name="DeCaprio D."/>
            <person name="Crawford M."/>
            <person name="Koehrsen M."/>
            <person name="Engels R."/>
            <person name="Montgomery P."/>
            <person name="Pearson M."/>
            <person name="Howarth C."/>
            <person name="Larson L."/>
            <person name="White J."/>
            <person name="O'Leary S."/>
            <person name="Kodira C."/>
            <person name="Zeng Q."/>
            <person name="Yandava C."/>
            <person name="Alvarado L."/>
            <person name="Longcore J."/>
            <person name="James T."/>
        </authorList>
    </citation>
    <scope>NUCLEOTIDE SEQUENCE [LARGE SCALE GENOMIC DNA]</scope>
    <source>
        <strain evidence="21 22">JEL423</strain>
    </source>
</reference>
<evidence type="ECO:0000256" key="15">
    <source>
        <dbReference type="PIRSR" id="PIRSR634016-3"/>
    </source>
</evidence>
<dbReference type="Pfam" id="PF17900">
    <property type="entry name" value="Peptidase_M1_N"/>
    <property type="match status" value="1"/>
</dbReference>
<accession>A0A177WCR0</accession>
<dbReference type="GO" id="GO:0042277">
    <property type="term" value="F:peptide binding"/>
    <property type="evidence" value="ECO:0007669"/>
    <property type="project" value="TreeGrafter"/>
</dbReference>
<feature type="site" description="Transition state stabilizer" evidence="16">
    <location>
        <position position="486"/>
    </location>
</feature>
<evidence type="ECO:0000313" key="22">
    <source>
        <dbReference type="Proteomes" id="UP000077115"/>
    </source>
</evidence>
<dbReference type="Pfam" id="PF01433">
    <property type="entry name" value="Peptidase_M1"/>
    <property type="match status" value="1"/>
</dbReference>
<evidence type="ECO:0000259" key="18">
    <source>
        <dbReference type="Pfam" id="PF01433"/>
    </source>
</evidence>
<evidence type="ECO:0000259" key="20">
    <source>
        <dbReference type="Pfam" id="PF17900"/>
    </source>
</evidence>
<evidence type="ECO:0000259" key="19">
    <source>
        <dbReference type="Pfam" id="PF11838"/>
    </source>
</evidence>
<dbReference type="InterPro" id="IPR001930">
    <property type="entry name" value="Peptidase_M1"/>
</dbReference>
<dbReference type="OrthoDB" id="10031169at2759"/>
<keyword evidence="9" id="KW-0735">Signal-anchor</keyword>
<evidence type="ECO:0000256" key="17">
    <source>
        <dbReference type="SAM" id="Phobius"/>
    </source>
</evidence>
<reference evidence="21 22" key="2">
    <citation type="submission" date="2016-05" db="EMBL/GenBank/DDBJ databases">
        <title>Lineage-specific infection strategies underlie the spectrum of fungal disease in amphibians.</title>
        <authorList>
            <person name="Cuomo C.A."/>
            <person name="Farrer R.A."/>
            <person name="James T."/>
            <person name="Longcore J."/>
            <person name="Birren B."/>
        </authorList>
    </citation>
    <scope>NUCLEOTIDE SEQUENCE [LARGE SCALE GENOMIC DNA]</scope>
    <source>
        <strain evidence="21 22">JEL423</strain>
    </source>
</reference>
<evidence type="ECO:0000256" key="10">
    <source>
        <dbReference type="ARBA" id="ARBA00022989"/>
    </source>
</evidence>
<keyword evidence="6 15" id="KW-0479">Metal-binding</keyword>
<dbReference type="InterPro" id="IPR034016">
    <property type="entry name" value="M1_APN-typ"/>
</dbReference>
<dbReference type="GO" id="GO:0008270">
    <property type="term" value="F:zinc ion binding"/>
    <property type="evidence" value="ECO:0007669"/>
    <property type="project" value="InterPro"/>
</dbReference>
<evidence type="ECO:0000256" key="16">
    <source>
        <dbReference type="PIRSR" id="PIRSR634016-4"/>
    </source>
</evidence>
<evidence type="ECO:0000313" key="21">
    <source>
        <dbReference type="EMBL" id="OAJ37515.1"/>
    </source>
</evidence>
<dbReference type="PRINTS" id="PR00756">
    <property type="entry name" value="ALADIPTASE"/>
</dbReference>
<evidence type="ECO:0000256" key="14">
    <source>
        <dbReference type="PIRSR" id="PIRSR634016-1"/>
    </source>
</evidence>
<dbReference type="GO" id="GO:0070006">
    <property type="term" value="F:metalloaminopeptidase activity"/>
    <property type="evidence" value="ECO:0007669"/>
    <property type="project" value="TreeGrafter"/>
</dbReference>
<keyword evidence="12 17" id="KW-0472">Membrane</keyword>
<feature type="transmembrane region" description="Helical" evidence="17">
    <location>
        <begin position="40"/>
        <end position="61"/>
    </location>
</feature>
<dbReference type="GO" id="GO:0005737">
    <property type="term" value="C:cytoplasm"/>
    <property type="evidence" value="ECO:0007669"/>
    <property type="project" value="TreeGrafter"/>
</dbReference>
<dbReference type="InterPro" id="IPR027268">
    <property type="entry name" value="Peptidase_M4/M1_CTD_sf"/>
</dbReference>
<evidence type="ECO:0000256" key="1">
    <source>
        <dbReference type="ARBA" id="ARBA00004606"/>
    </source>
</evidence>
<keyword evidence="4" id="KW-0645">Protease</keyword>
<feature type="binding site" evidence="15">
    <location>
        <position position="404"/>
    </location>
    <ligand>
        <name>Zn(2+)</name>
        <dbReference type="ChEBI" id="CHEBI:29105"/>
        <note>catalytic</note>
    </ligand>
</feature>
<dbReference type="GO" id="GO:0043171">
    <property type="term" value="P:peptide catabolic process"/>
    <property type="evidence" value="ECO:0007669"/>
    <property type="project" value="TreeGrafter"/>
</dbReference>
<keyword evidence="5 17" id="KW-0812">Transmembrane</keyword>
<dbReference type="PANTHER" id="PTHR11533">
    <property type="entry name" value="PROTEASE M1 ZINC METALLOPROTEASE"/>
    <property type="match status" value="1"/>
</dbReference>
<dbReference type="Proteomes" id="UP000077115">
    <property type="component" value="Unassembled WGS sequence"/>
</dbReference>
<dbReference type="Gene3D" id="1.25.50.20">
    <property type="match status" value="1"/>
</dbReference>
<evidence type="ECO:0008006" key="23">
    <source>
        <dbReference type="Google" id="ProtNLM"/>
    </source>
</evidence>
<feature type="domain" description="ERAP1-like C-terminal" evidence="19">
    <location>
        <begin position="660"/>
        <end position="969"/>
    </location>
</feature>
<comment type="subcellular location">
    <subcellularLocation>
        <location evidence="1">Membrane</location>
        <topology evidence="1">Single-pass type II membrane protein</topology>
    </subcellularLocation>
</comment>
<dbReference type="InterPro" id="IPR045357">
    <property type="entry name" value="Aminopeptidase_N-like_N"/>
</dbReference>
<dbReference type="InterPro" id="IPR042097">
    <property type="entry name" value="Aminopeptidase_N-like_N_sf"/>
</dbReference>
<dbReference type="InterPro" id="IPR014782">
    <property type="entry name" value="Peptidase_M1_dom"/>
</dbReference>
<dbReference type="InterPro" id="IPR024571">
    <property type="entry name" value="ERAP1-like_C_dom"/>
</dbReference>
<dbReference type="VEuPathDB" id="FungiDB:BDEG_21528"/>
<dbReference type="GO" id="GO:0006508">
    <property type="term" value="P:proteolysis"/>
    <property type="evidence" value="ECO:0007669"/>
    <property type="project" value="UniProtKB-KW"/>
</dbReference>
<keyword evidence="13" id="KW-0325">Glycoprotein</keyword>
<evidence type="ECO:0000256" key="13">
    <source>
        <dbReference type="ARBA" id="ARBA00023180"/>
    </source>
</evidence>
<dbReference type="EMBL" id="DS022300">
    <property type="protein sequence ID" value="OAJ37515.1"/>
    <property type="molecule type" value="Genomic_DNA"/>
</dbReference>
<dbReference type="FunFam" id="1.10.390.10:FF:000006">
    <property type="entry name" value="Puromycin-sensitive aminopeptidase"/>
    <property type="match status" value="1"/>
</dbReference>
<evidence type="ECO:0000256" key="4">
    <source>
        <dbReference type="ARBA" id="ARBA00022670"/>
    </source>
</evidence>
<feature type="domain" description="Aminopeptidase N-like N-terminal" evidence="20">
    <location>
        <begin position="93"/>
        <end position="293"/>
    </location>
</feature>
<evidence type="ECO:0000256" key="6">
    <source>
        <dbReference type="ARBA" id="ARBA00022723"/>
    </source>
</evidence>
<evidence type="ECO:0000256" key="8">
    <source>
        <dbReference type="ARBA" id="ARBA00022833"/>
    </source>
</evidence>
<dbReference type="GO" id="GO:0016020">
    <property type="term" value="C:membrane"/>
    <property type="evidence" value="ECO:0007669"/>
    <property type="project" value="UniProtKB-SubCell"/>
</dbReference>
<evidence type="ECO:0000256" key="11">
    <source>
        <dbReference type="ARBA" id="ARBA00023049"/>
    </source>
</evidence>
<dbReference type="Gene3D" id="2.60.40.1910">
    <property type="match status" value="1"/>
</dbReference>
<feature type="binding site" evidence="15">
    <location>
        <position position="423"/>
    </location>
    <ligand>
        <name>Zn(2+)</name>
        <dbReference type="ChEBI" id="CHEBI:29105"/>
        <note>catalytic</note>
    </ligand>
</feature>
<evidence type="ECO:0000256" key="5">
    <source>
        <dbReference type="ARBA" id="ARBA00022692"/>
    </source>
</evidence>
<keyword evidence="8 15" id="KW-0862">Zinc</keyword>
<proteinExistence type="inferred from homology"/>
<dbReference type="Pfam" id="PF11838">
    <property type="entry name" value="ERAP1_C"/>
    <property type="match status" value="1"/>
</dbReference>
<evidence type="ECO:0000256" key="3">
    <source>
        <dbReference type="ARBA" id="ARBA00022438"/>
    </source>
</evidence>
<evidence type="ECO:0000256" key="2">
    <source>
        <dbReference type="ARBA" id="ARBA00010136"/>
    </source>
</evidence>
<evidence type="ECO:0000256" key="12">
    <source>
        <dbReference type="ARBA" id="ARBA00023136"/>
    </source>
</evidence>
<dbReference type="SUPFAM" id="SSF55486">
    <property type="entry name" value="Metalloproteases ('zincins'), catalytic domain"/>
    <property type="match status" value="1"/>
</dbReference>
<dbReference type="InterPro" id="IPR050344">
    <property type="entry name" value="Peptidase_M1_aminopeptidases"/>
</dbReference>
<dbReference type="PANTHER" id="PTHR11533:SF299">
    <property type="entry name" value="AMINOPEPTIDASE"/>
    <property type="match status" value="1"/>
</dbReference>
<keyword evidence="7" id="KW-0378">Hydrolase</keyword>
<sequence>MQQYSSNMERKSELEPLLANEDAFKVVHAYKTRKSCSSRVFPIMGALALVLTAILAVSLIWQPALHSTDAGANEIYKEISKVESVRLPAGIAPSRYNLDIVTKLSTATFSGSVAIDIHVDTPTQFIAIHQLELSIGAITLDALTAAPDLTKPFDPKTLSTDTKYEVDHIANITQFQYLEIYFKQTIEPGYYNLKVDFAGKLQDTLEGFYRSSYTNKHTGKKEYLATTQMEPVHARKAFPCFDEPEFKAIFVISITTESEYHAISNMPATSVKTLPSGLVKYNFAPTLRMSSYLIAYIVSNFESIEAKTKNGVIVRVFTQRQSTDLGKYALEVAVKVMEYFQATYAIPFPLPKCDLIAIPDFQAGAMENWGLITFRDTALLYDPKVSSQGNKQGVASTIAHELAHQWFGNLVTMKWWSDLWLNEGFAEFMTYKGTHAAEPEWKMLEQFLPGELMRAENADESIFTHPIAIPVKNPEEIQEIFDDISYGKGSAVLRMLEGYLETKFGQNYFFTHLTSYLNSHSYGNADTSQLWQALQNPGSPDIAAFMSTWTDQPGFPLVTVSFPSTDDSTKKSSFQVTQKRYIFSGLVDPLSTVPEKLIPPVLNVPKDPSTQTWAIPLTFALFSNHTGKVKRVSDPTVFEFFTHGPIQVDLATQIPKDTIVLANYGKSGVYRVQYDERTLHYLLEWLRADINVFSAVERAGLLSDVFSFTYSGQLSDVTIALEFMKLMEHEESTIVWGTAIREFRTLKKAFAHHPSYGLIQQFEQNVIHKMVKSIGWVETSKDTSQHHMRALLRGLLLQEAVRSGHKKTIATALDYFKLLMEGKKDKVDVTADALTAILVAGVMYGDEANYEWVLQQHLNSTFAPEKSRYLFALASSPVSYLQMRTLDLTLTDKIRKQDITSLVENVASSTPVGHLTAWIFLMDNWAAIAKWKDYNMTGLGAIIQDIIGKFTNSYLVSEAQRLFVDRKDPDLIVPDNIMVAVFKGLETSRQLVKWQGMVKADVAAWLRKELDIFDASAQKE</sequence>
<evidence type="ECO:0000256" key="7">
    <source>
        <dbReference type="ARBA" id="ARBA00022801"/>
    </source>
</evidence>
<dbReference type="SUPFAM" id="SSF63737">
    <property type="entry name" value="Leukotriene A4 hydrolase N-terminal domain"/>
    <property type="match status" value="1"/>
</dbReference>
<dbReference type="CDD" id="cd09601">
    <property type="entry name" value="M1_APN-Q_like"/>
    <property type="match status" value="1"/>
</dbReference>
<dbReference type="Gene3D" id="2.60.40.1730">
    <property type="entry name" value="tricorn interacting facor f3 domain"/>
    <property type="match status" value="1"/>
</dbReference>
<dbReference type="GO" id="GO:0005615">
    <property type="term" value="C:extracellular space"/>
    <property type="evidence" value="ECO:0007669"/>
    <property type="project" value="TreeGrafter"/>
</dbReference>
<dbReference type="eggNOG" id="KOG1046">
    <property type="taxonomic scope" value="Eukaryota"/>
</dbReference>
<keyword evidence="11" id="KW-0482">Metalloprotease</keyword>
<keyword evidence="3" id="KW-0031">Aminopeptidase</keyword>
<comment type="cofactor">
    <cofactor evidence="15">
        <name>Zn(2+)</name>
        <dbReference type="ChEBI" id="CHEBI:29105"/>
    </cofactor>
    <text evidence="15">Binds 1 zinc ion per subunit.</text>
</comment>
<gene>
    <name evidence="21" type="ORF">BDEG_21528</name>
</gene>
<dbReference type="FunFam" id="2.60.40.1730:FF:000012">
    <property type="entry name" value="Aminopeptidase N"/>
    <property type="match status" value="1"/>
</dbReference>
<protein>
    <recommendedName>
        <fullName evidence="23">Aminopeptidase</fullName>
    </recommendedName>
</protein>
<feature type="active site" description="Proton acceptor" evidence="14">
    <location>
        <position position="401"/>
    </location>
</feature>
<keyword evidence="10 17" id="KW-1133">Transmembrane helix</keyword>